<feature type="domain" description="HTH marR-type" evidence="1">
    <location>
        <begin position="67"/>
        <end position="132"/>
    </location>
</feature>
<dbReference type="InterPro" id="IPR000835">
    <property type="entry name" value="HTH_MarR-typ"/>
</dbReference>
<evidence type="ECO:0000259" key="1">
    <source>
        <dbReference type="Pfam" id="PF13463"/>
    </source>
</evidence>
<dbReference type="EMBL" id="CP002568">
    <property type="protein sequence ID" value="ADZ69755.1"/>
    <property type="molecule type" value="Genomic_DNA"/>
</dbReference>
<sequence length="185" mass="19667">MPMTPPNPVDTPPSGDGAPIGPIVSAAHLASGAMPALSEIEFAVTMMVNAYHRWMVRCMTAAGVEGLGPLDVLVLHSVNHRGRPKTLADICLVLNIEDTYTVAYALKKLEKAELIVSGRRGKEKTVSITPAGETACMEYRRLREALLVGPVKAIGLDEAELSRLATTLRTVSGTYDQAARAAAAM</sequence>
<dbReference type="Gene3D" id="1.10.10.10">
    <property type="entry name" value="Winged helix-like DNA-binding domain superfamily/Winged helix DNA-binding domain"/>
    <property type="match status" value="1"/>
</dbReference>
<name>F2J1H3_POLGS</name>
<gene>
    <name evidence="2" type="ordered locus">SL003B_1327</name>
</gene>
<dbReference type="GO" id="GO:0003700">
    <property type="term" value="F:DNA-binding transcription factor activity"/>
    <property type="evidence" value="ECO:0007669"/>
    <property type="project" value="InterPro"/>
</dbReference>
<dbReference type="KEGG" id="pgv:SL003B_1327"/>
<keyword evidence="3" id="KW-1185">Reference proteome</keyword>
<accession>F2J1H3</accession>
<dbReference type="InterPro" id="IPR036390">
    <property type="entry name" value="WH_DNA-bd_sf"/>
</dbReference>
<organism evidence="2 3">
    <name type="scientific">Polymorphum gilvum (strain LMG 25793 / CGMCC 1.9160 / SL003B-26A1)</name>
    <dbReference type="NCBI Taxonomy" id="991905"/>
    <lineage>
        <taxon>Bacteria</taxon>
        <taxon>Pseudomonadati</taxon>
        <taxon>Pseudomonadota</taxon>
        <taxon>Alphaproteobacteria</taxon>
        <taxon>Rhodobacterales</taxon>
        <taxon>Paracoccaceae</taxon>
        <taxon>Polymorphum</taxon>
    </lineage>
</organism>
<dbReference type="HOGENOM" id="CLU_111108_1_0_5"/>
<dbReference type="InterPro" id="IPR014601">
    <property type="entry name" value="Trans_reg_MarR_HTH"/>
</dbReference>
<evidence type="ECO:0000313" key="2">
    <source>
        <dbReference type="EMBL" id="ADZ69755.1"/>
    </source>
</evidence>
<proteinExistence type="predicted"/>
<dbReference type="Pfam" id="PF13463">
    <property type="entry name" value="HTH_27"/>
    <property type="match status" value="1"/>
</dbReference>
<dbReference type="PIRSF" id="PIRSF036158">
    <property type="entry name" value="UCP036158_MarR"/>
    <property type="match status" value="1"/>
</dbReference>
<dbReference type="Proteomes" id="UP000008130">
    <property type="component" value="Chromosome"/>
</dbReference>
<protein>
    <submittedName>
        <fullName evidence="2">Putative transcriptional regulator</fullName>
    </submittedName>
</protein>
<evidence type="ECO:0000313" key="3">
    <source>
        <dbReference type="Proteomes" id="UP000008130"/>
    </source>
</evidence>
<dbReference type="eggNOG" id="COG5631">
    <property type="taxonomic scope" value="Bacteria"/>
</dbReference>
<dbReference type="STRING" id="991905.SL003B_1327"/>
<dbReference type="InterPro" id="IPR036388">
    <property type="entry name" value="WH-like_DNA-bd_sf"/>
</dbReference>
<dbReference type="SUPFAM" id="SSF46785">
    <property type="entry name" value="Winged helix' DNA-binding domain"/>
    <property type="match status" value="1"/>
</dbReference>
<reference evidence="2 3" key="1">
    <citation type="journal article" date="2011" name="J. Bacteriol.">
        <title>Complete genome sequence of Polymorphum gilvum SL003B-26A1T, a crude oil-degrading bacterium from oil-polluted saline soil.</title>
        <authorList>
            <person name="Li S.G."/>
            <person name="Tang Y.Q."/>
            <person name="Nie Y."/>
            <person name="Cai M."/>
            <person name="Wu X.L."/>
        </authorList>
    </citation>
    <scope>NUCLEOTIDE SEQUENCE [LARGE SCALE GENOMIC DNA]</scope>
    <source>
        <strain evidence="3">LMG 25793 / CGMCC 1.9160 / SL003B-26A1</strain>
    </source>
</reference>
<dbReference type="AlphaFoldDB" id="F2J1H3"/>
<dbReference type="PATRIC" id="fig|991905.3.peg.1363"/>